<dbReference type="GO" id="GO:0005694">
    <property type="term" value="C:chromosome"/>
    <property type="evidence" value="ECO:0007669"/>
    <property type="project" value="UniProtKB-SubCell"/>
</dbReference>
<evidence type="ECO:0000256" key="6">
    <source>
        <dbReference type="ARBA" id="ARBA00022723"/>
    </source>
</evidence>
<feature type="domain" description="SET" evidence="9">
    <location>
        <begin position="353"/>
        <end position="485"/>
    </location>
</feature>
<keyword evidence="3" id="KW-0489">Methyltransferase</keyword>
<dbReference type="InterPro" id="IPR001214">
    <property type="entry name" value="SET_dom"/>
</dbReference>
<evidence type="ECO:0000256" key="3">
    <source>
        <dbReference type="ARBA" id="ARBA00022603"/>
    </source>
</evidence>
<dbReference type="InterPro" id="IPR050973">
    <property type="entry name" value="H3K9_Histone-Lys_N-MTase"/>
</dbReference>
<keyword evidence="12" id="KW-1185">Reference proteome</keyword>
<keyword evidence="6" id="KW-0479">Metal-binding</keyword>
<keyword evidence="5" id="KW-0949">S-adenosyl-L-methionine</keyword>
<dbReference type="GO" id="GO:0005634">
    <property type="term" value="C:nucleus"/>
    <property type="evidence" value="ECO:0007669"/>
    <property type="project" value="InterPro"/>
</dbReference>
<organism evidence="11 12">
    <name type="scientific">Melanomma pulvis-pyrius CBS 109.77</name>
    <dbReference type="NCBI Taxonomy" id="1314802"/>
    <lineage>
        <taxon>Eukaryota</taxon>
        <taxon>Fungi</taxon>
        <taxon>Dikarya</taxon>
        <taxon>Ascomycota</taxon>
        <taxon>Pezizomycotina</taxon>
        <taxon>Dothideomycetes</taxon>
        <taxon>Pleosporomycetidae</taxon>
        <taxon>Pleosporales</taxon>
        <taxon>Melanommataceae</taxon>
        <taxon>Melanomma</taxon>
    </lineage>
</organism>
<dbReference type="GO" id="GO:0008270">
    <property type="term" value="F:zinc ion binding"/>
    <property type="evidence" value="ECO:0007669"/>
    <property type="project" value="InterPro"/>
</dbReference>
<proteinExistence type="predicted"/>
<dbReference type="InterPro" id="IPR007728">
    <property type="entry name" value="Pre-SET_dom"/>
</dbReference>
<keyword evidence="4" id="KW-0808">Transferase</keyword>
<dbReference type="InterPro" id="IPR003616">
    <property type="entry name" value="Post-SET_dom"/>
</dbReference>
<dbReference type="Pfam" id="PF00856">
    <property type="entry name" value="SET"/>
    <property type="match status" value="1"/>
</dbReference>
<dbReference type="GO" id="GO:0032259">
    <property type="term" value="P:methylation"/>
    <property type="evidence" value="ECO:0007669"/>
    <property type="project" value="UniProtKB-KW"/>
</dbReference>
<feature type="region of interest" description="Disordered" evidence="8">
    <location>
        <begin position="80"/>
        <end position="128"/>
    </location>
</feature>
<evidence type="ECO:0000313" key="11">
    <source>
        <dbReference type="EMBL" id="KAF2798334.1"/>
    </source>
</evidence>
<dbReference type="Pfam" id="PF05033">
    <property type="entry name" value="Pre-SET"/>
    <property type="match status" value="1"/>
</dbReference>
<name>A0A6A6XQ18_9PLEO</name>
<dbReference type="EMBL" id="MU001786">
    <property type="protein sequence ID" value="KAF2798334.1"/>
    <property type="molecule type" value="Genomic_DNA"/>
</dbReference>
<evidence type="ECO:0000313" key="12">
    <source>
        <dbReference type="Proteomes" id="UP000799757"/>
    </source>
</evidence>
<dbReference type="SMART" id="SM00317">
    <property type="entry name" value="SET"/>
    <property type="match status" value="1"/>
</dbReference>
<dbReference type="OrthoDB" id="308383at2759"/>
<evidence type="ECO:0000256" key="5">
    <source>
        <dbReference type="ARBA" id="ARBA00022691"/>
    </source>
</evidence>
<dbReference type="PROSITE" id="PS50280">
    <property type="entry name" value="SET"/>
    <property type="match status" value="1"/>
</dbReference>
<sequence length="519" mass="59118">MPSMVVIPTGRSTRRVAPERVHSIICNRLKDGEEQYLVRWSTNTATSKPPISWHGLNELSRCLEIVQDYIDTRERSLNVASSLLHPPRKRKTPDSESENERRPSPIGRHFDRSSQTPSLSRSSSMASTTASTTSLTSIDIYNGVLETKDGFVFAIKTSRPDIPKINIKNVPTPDMANAARRATTKNADVLIRAAYIRRLERVPGKKIHLMNLADSSTPSLRFRYITDCLLRDGVHKVETGAQVGCQKCSPRMGRDIGCEYTRKCDCLEYAAVDESRITDPEEKAAYQLVLKEKGSTIGFPKKFPYFAEGTKVQRSGCLVPFYLHSRRPIYECNDKCNCGPYCRNKNVQFGRTVELEIFKTTNRRGWGLRCKQTLYAGQFIDTYRGEIITDAEATRREESATSRTKASYLYSLDKFAESEEIKPHDVYVVDGEFMGGPTKFMNHSCDPNCRQYTVSYNKADCRVYDIAFFACRDIQKGEELTFDYLDKDEEDEDEEKDEPNEDAVPCLCGAKKCRKWLWT</sequence>
<dbReference type="SMART" id="SM00508">
    <property type="entry name" value="PostSET"/>
    <property type="match status" value="1"/>
</dbReference>
<dbReference type="PANTHER" id="PTHR46223">
    <property type="entry name" value="HISTONE-LYSINE N-METHYLTRANSFERASE SUV39H"/>
    <property type="match status" value="1"/>
</dbReference>
<dbReference type="PANTHER" id="PTHR46223:SF3">
    <property type="entry name" value="HISTONE-LYSINE N-METHYLTRANSFERASE SET-23"/>
    <property type="match status" value="1"/>
</dbReference>
<dbReference type="PROSITE" id="PS50868">
    <property type="entry name" value="POST_SET"/>
    <property type="match status" value="1"/>
</dbReference>
<evidence type="ECO:0000256" key="1">
    <source>
        <dbReference type="ARBA" id="ARBA00004286"/>
    </source>
</evidence>
<feature type="domain" description="Post-SET" evidence="10">
    <location>
        <begin position="502"/>
        <end position="518"/>
    </location>
</feature>
<gene>
    <name evidence="11" type="ORF">K505DRAFT_321952</name>
</gene>
<feature type="compositionally biased region" description="Low complexity" evidence="8">
    <location>
        <begin position="113"/>
        <end position="128"/>
    </location>
</feature>
<evidence type="ECO:0000256" key="8">
    <source>
        <dbReference type="SAM" id="MobiDB-lite"/>
    </source>
</evidence>
<keyword evidence="7" id="KW-0862">Zinc</keyword>
<dbReference type="GO" id="GO:0042054">
    <property type="term" value="F:histone methyltransferase activity"/>
    <property type="evidence" value="ECO:0007669"/>
    <property type="project" value="InterPro"/>
</dbReference>
<comment type="subcellular location">
    <subcellularLocation>
        <location evidence="1">Chromosome</location>
    </subcellularLocation>
</comment>
<dbReference type="Proteomes" id="UP000799757">
    <property type="component" value="Unassembled WGS sequence"/>
</dbReference>
<dbReference type="InterPro" id="IPR046341">
    <property type="entry name" value="SET_dom_sf"/>
</dbReference>
<reference evidence="11" key="1">
    <citation type="journal article" date="2020" name="Stud. Mycol.">
        <title>101 Dothideomycetes genomes: a test case for predicting lifestyles and emergence of pathogens.</title>
        <authorList>
            <person name="Haridas S."/>
            <person name="Albert R."/>
            <person name="Binder M."/>
            <person name="Bloem J."/>
            <person name="Labutti K."/>
            <person name="Salamov A."/>
            <person name="Andreopoulos B."/>
            <person name="Baker S."/>
            <person name="Barry K."/>
            <person name="Bills G."/>
            <person name="Bluhm B."/>
            <person name="Cannon C."/>
            <person name="Castanera R."/>
            <person name="Culley D."/>
            <person name="Daum C."/>
            <person name="Ezra D."/>
            <person name="Gonzalez J."/>
            <person name="Henrissat B."/>
            <person name="Kuo A."/>
            <person name="Liang C."/>
            <person name="Lipzen A."/>
            <person name="Lutzoni F."/>
            <person name="Magnuson J."/>
            <person name="Mondo S."/>
            <person name="Nolan M."/>
            <person name="Ohm R."/>
            <person name="Pangilinan J."/>
            <person name="Park H.-J."/>
            <person name="Ramirez L."/>
            <person name="Alfaro M."/>
            <person name="Sun H."/>
            <person name="Tritt A."/>
            <person name="Yoshinaga Y."/>
            <person name="Zwiers L.-H."/>
            <person name="Turgeon B."/>
            <person name="Goodwin S."/>
            <person name="Spatafora J."/>
            <person name="Crous P."/>
            <person name="Grigoriev I."/>
        </authorList>
    </citation>
    <scope>NUCLEOTIDE SEQUENCE</scope>
    <source>
        <strain evidence="11">CBS 109.77</strain>
    </source>
</reference>
<evidence type="ECO:0000256" key="7">
    <source>
        <dbReference type="ARBA" id="ARBA00022833"/>
    </source>
</evidence>
<evidence type="ECO:0000256" key="4">
    <source>
        <dbReference type="ARBA" id="ARBA00022679"/>
    </source>
</evidence>
<evidence type="ECO:0000259" key="10">
    <source>
        <dbReference type="PROSITE" id="PS50868"/>
    </source>
</evidence>
<accession>A0A6A6XQ18</accession>
<feature type="compositionally biased region" description="Basic and acidic residues" evidence="8">
    <location>
        <begin position="92"/>
        <end position="112"/>
    </location>
</feature>
<dbReference type="SUPFAM" id="SSF82199">
    <property type="entry name" value="SET domain"/>
    <property type="match status" value="1"/>
</dbReference>
<keyword evidence="2" id="KW-0158">Chromosome</keyword>
<dbReference type="AlphaFoldDB" id="A0A6A6XQ18"/>
<dbReference type="Gene3D" id="2.170.270.10">
    <property type="entry name" value="SET domain"/>
    <property type="match status" value="1"/>
</dbReference>
<evidence type="ECO:0000259" key="9">
    <source>
        <dbReference type="PROSITE" id="PS50280"/>
    </source>
</evidence>
<evidence type="ECO:0000256" key="2">
    <source>
        <dbReference type="ARBA" id="ARBA00022454"/>
    </source>
</evidence>
<protein>
    <submittedName>
        <fullName evidence="11">SET domain-containing protein</fullName>
    </submittedName>
</protein>